<evidence type="ECO:0000259" key="2">
    <source>
        <dbReference type="Pfam" id="PF00534"/>
    </source>
</evidence>
<dbReference type="Proteomes" id="UP000256388">
    <property type="component" value="Unassembled WGS sequence"/>
</dbReference>
<evidence type="ECO:0000256" key="1">
    <source>
        <dbReference type="ARBA" id="ARBA00022679"/>
    </source>
</evidence>
<dbReference type="Gene3D" id="3.40.50.2000">
    <property type="entry name" value="Glycogen Phosphorylase B"/>
    <property type="match status" value="2"/>
</dbReference>
<reference evidence="4 5" key="1">
    <citation type="submission" date="2018-08" db="EMBL/GenBank/DDBJ databases">
        <title>Genomic Encyclopedia of Type Strains, Phase IV (KMG-IV): sequencing the most valuable type-strain genomes for metagenomic binning, comparative biology and taxonomic classification.</title>
        <authorList>
            <person name="Goeker M."/>
        </authorList>
    </citation>
    <scope>NUCLEOTIDE SEQUENCE [LARGE SCALE GENOMIC DNA]</scope>
    <source>
        <strain evidence="4 5">DSM 23923</strain>
    </source>
</reference>
<accession>A0A347ZRN2</accession>
<evidence type="ECO:0000259" key="3">
    <source>
        <dbReference type="Pfam" id="PF13439"/>
    </source>
</evidence>
<sequence>MSEKDIAILHYSAPPTVGGVESVIQAHARVFIDNGYTVTVIAGSGCQSALPQGCGFIHLPLLDSQHTEVLQVNADLEKGQVTEEYRRLREHIKAELAEHLPHFAHLFVHNVFSKHFNLALTDALHELLDESQIPHCVAWCHDFSWASARSLPLLHDGLPWNLLRQYRPEVDYVVVSKNRRQSMAEIFKMPSEKVNVIYNGIDTDVLLGVSSEGRRLIDNLKLEEAELLLLMPVRVTQAKNIEFALRVLRELRQNGCQAQMILTGPPDPHDPENFSYFQSLKDLRKELGLQAYFHFIYESGGKPEDGTILNMETVSGLYRMCDALFMPSRREGFGMPVLEAGLLGKPIFASNIPAVEEIGQADVHLLDIQRKPAVAAQMILNWAANDPAYRLRKKIRENFTWGQIFKKQIEPLLTSKASST</sequence>
<dbReference type="AlphaFoldDB" id="A0A347ZRN2"/>
<dbReference type="InterPro" id="IPR028098">
    <property type="entry name" value="Glyco_trans_4-like_N"/>
</dbReference>
<dbReference type="CDD" id="cd03801">
    <property type="entry name" value="GT4_PimA-like"/>
    <property type="match status" value="1"/>
</dbReference>
<dbReference type="Pfam" id="PF13439">
    <property type="entry name" value="Glyco_transf_4"/>
    <property type="match status" value="1"/>
</dbReference>
<feature type="domain" description="Glycosyltransferase subfamily 4-like N-terminal" evidence="3">
    <location>
        <begin position="17"/>
        <end position="204"/>
    </location>
</feature>
<keyword evidence="1 4" id="KW-0808">Transferase</keyword>
<dbReference type="GO" id="GO:0016757">
    <property type="term" value="F:glycosyltransferase activity"/>
    <property type="evidence" value="ECO:0007669"/>
    <property type="project" value="InterPro"/>
</dbReference>
<dbReference type="PANTHER" id="PTHR46401:SF2">
    <property type="entry name" value="GLYCOSYLTRANSFERASE WBBK-RELATED"/>
    <property type="match status" value="1"/>
</dbReference>
<feature type="domain" description="Glycosyl transferase family 1" evidence="2">
    <location>
        <begin position="219"/>
        <end position="398"/>
    </location>
</feature>
<comment type="caution">
    <text evidence="4">The sequence shown here is derived from an EMBL/GenBank/DDBJ whole genome shotgun (WGS) entry which is preliminary data.</text>
</comment>
<proteinExistence type="predicted"/>
<protein>
    <submittedName>
        <fullName evidence="4">Glycosyltransferase involved in cell wall biosynthesis</fullName>
    </submittedName>
</protein>
<dbReference type="OrthoDB" id="9775911at2"/>
<dbReference type="Pfam" id="PF00534">
    <property type="entry name" value="Glycos_transf_1"/>
    <property type="match status" value="1"/>
</dbReference>
<name>A0A347ZRN2_9CHLR</name>
<dbReference type="RefSeq" id="WP_116224612.1">
    <property type="nucleotide sequence ID" value="NZ_AP018437.1"/>
</dbReference>
<dbReference type="EMBL" id="QUMS01000001">
    <property type="protein sequence ID" value="REG11482.1"/>
    <property type="molecule type" value="Genomic_DNA"/>
</dbReference>
<keyword evidence="5" id="KW-1185">Reference proteome</keyword>
<dbReference type="InterPro" id="IPR001296">
    <property type="entry name" value="Glyco_trans_1"/>
</dbReference>
<dbReference type="SUPFAM" id="SSF53756">
    <property type="entry name" value="UDP-Glycosyltransferase/glycogen phosphorylase"/>
    <property type="match status" value="1"/>
</dbReference>
<organism evidence="4 5">
    <name type="scientific">Pelolinea submarina</name>
    <dbReference type="NCBI Taxonomy" id="913107"/>
    <lineage>
        <taxon>Bacteria</taxon>
        <taxon>Bacillati</taxon>
        <taxon>Chloroflexota</taxon>
        <taxon>Anaerolineae</taxon>
        <taxon>Anaerolineales</taxon>
        <taxon>Anaerolineaceae</taxon>
        <taxon>Pelolinea</taxon>
    </lineage>
</organism>
<gene>
    <name evidence="4" type="ORF">DFR64_1371</name>
</gene>
<evidence type="ECO:0000313" key="4">
    <source>
        <dbReference type="EMBL" id="REG11482.1"/>
    </source>
</evidence>
<dbReference type="PANTHER" id="PTHR46401">
    <property type="entry name" value="GLYCOSYLTRANSFERASE WBBK-RELATED"/>
    <property type="match status" value="1"/>
</dbReference>
<evidence type="ECO:0000313" key="5">
    <source>
        <dbReference type="Proteomes" id="UP000256388"/>
    </source>
</evidence>